<dbReference type="EMBL" id="CP003944">
    <property type="protein sequence ID" value="AFZ49572.1"/>
    <property type="molecule type" value="Genomic_DNA"/>
</dbReference>
<dbReference type="eggNOG" id="ENOG5032ZPY">
    <property type="taxonomic scope" value="Bacteria"/>
</dbReference>
<keyword evidence="1" id="KW-1133">Transmembrane helix</keyword>
<organism evidence="2 3">
    <name type="scientific">Dactylococcopsis salina (strain PCC 8305)</name>
    <name type="common">Myxobactron salinum</name>
    <dbReference type="NCBI Taxonomy" id="13035"/>
    <lineage>
        <taxon>Bacteria</taxon>
        <taxon>Bacillati</taxon>
        <taxon>Cyanobacteriota</taxon>
        <taxon>Cyanophyceae</taxon>
        <taxon>Nodosilineales</taxon>
        <taxon>Cymatolegaceae</taxon>
        <taxon>Dactylococcopsis</taxon>
    </lineage>
</organism>
<gene>
    <name evidence="2" type="ORF">Dacsa_0824</name>
</gene>
<reference evidence="2" key="1">
    <citation type="submission" date="2012-04" db="EMBL/GenBank/DDBJ databases">
        <title>Finished genome of Dactylococcopsis salina PCC 8305.</title>
        <authorList>
            <consortium name="US DOE Joint Genome Institute"/>
            <person name="Gugger M."/>
            <person name="Coursin T."/>
            <person name="Rippka R."/>
            <person name="Tandeau De Marsac N."/>
            <person name="Huntemann M."/>
            <person name="Wei C.-L."/>
            <person name="Han J."/>
            <person name="Detter J.C."/>
            <person name="Han C."/>
            <person name="Tapia R."/>
            <person name="Daligault H."/>
            <person name="Chen A."/>
            <person name="Krypides N."/>
            <person name="Mavromatis K."/>
            <person name="Markowitz V."/>
            <person name="Szeto E."/>
            <person name="Ivanova N."/>
            <person name="Ovchinnikova G."/>
            <person name="Pagani I."/>
            <person name="Pati A."/>
            <person name="Goodwin L."/>
            <person name="Peters L."/>
            <person name="Pitluck S."/>
            <person name="Woyke T."/>
            <person name="Kerfeld C."/>
        </authorList>
    </citation>
    <scope>NUCLEOTIDE SEQUENCE [LARGE SCALE GENOMIC DNA]</scope>
    <source>
        <strain evidence="2">PCC 8305</strain>
    </source>
</reference>
<keyword evidence="1" id="KW-0812">Transmembrane</keyword>
<dbReference type="KEGG" id="dsl:Dacsa_0824"/>
<sequence>MLNSLLSQLQPFLIPLCFLCAWGFIILLLWTVMSAIYATVKRSQIMHQVPCPNCQFFTNDYRLKCTVNPLVANTEQAITCQDYCPKI</sequence>
<evidence type="ECO:0000313" key="3">
    <source>
        <dbReference type="Proteomes" id="UP000010482"/>
    </source>
</evidence>
<name>K9YSU1_DACS8</name>
<evidence type="ECO:0000313" key="2">
    <source>
        <dbReference type="EMBL" id="AFZ49572.1"/>
    </source>
</evidence>
<keyword evidence="3" id="KW-1185">Reference proteome</keyword>
<proteinExistence type="predicted"/>
<dbReference type="AlphaFoldDB" id="K9YSU1"/>
<accession>K9YSU1</accession>
<evidence type="ECO:0000256" key="1">
    <source>
        <dbReference type="SAM" id="Phobius"/>
    </source>
</evidence>
<dbReference type="HOGENOM" id="CLU_163328_0_0_3"/>
<dbReference type="PATRIC" id="fig|13035.3.peg.919"/>
<dbReference type="STRING" id="13035.Dacsa_0824"/>
<dbReference type="Proteomes" id="UP000010482">
    <property type="component" value="Chromosome"/>
</dbReference>
<protein>
    <submittedName>
        <fullName evidence="2">Uncharacterized protein</fullName>
    </submittedName>
</protein>
<keyword evidence="1" id="KW-0472">Membrane</keyword>
<feature type="transmembrane region" description="Helical" evidence="1">
    <location>
        <begin position="12"/>
        <end position="38"/>
    </location>
</feature>